<proteinExistence type="predicted"/>
<evidence type="ECO:0000313" key="1">
    <source>
        <dbReference type="EMBL" id="SMC36985.1"/>
    </source>
</evidence>
<dbReference type="STRING" id="151894.SAMN04488524_0009"/>
<organism evidence="1 2">
    <name type="scientific">Pedobacter africanus</name>
    <dbReference type="NCBI Taxonomy" id="151894"/>
    <lineage>
        <taxon>Bacteria</taxon>
        <taxon>Pseudomonadati</taxon>
        <taxon>Bacteroidota</taxon>
        <taxon>Sphingobacteriia</taxon>
        <taxon>Sphingobacteriales</taxon>
        <taxon>Sphingobacteriaceae</taxon>
        <taxon>Pedobacter</taxon>
    </lineage>
</organism>
<evidence type="ECO:0000313" key="2">
    <source>
        <dbReference type="Proteomes" id="UP000192756"/>
    </source>
</evidence>
<dbReference type="AlphaFoldDB" id="A0A1W1YLB4"/>
<dbReference type="EMBL" id="FWXT01000001">
    <property type="protein sequence ID" value="SMC36985.1"/>
    <property type="molecule type" value="Genomic_DNA"/>
</dbReference>
<keyword evidence="2" id="KW-1185">Reference proteome</keyword>
<gene>
    <name evidence="1" type="ORF">SAMN04488524_0009</name>
</gene>
<protein>
    <recommendedName>
        <fullName evidence="3">Lipoprotein</fullName>
    </recommendedName>
</protein>
<accession>A0A1W1YLB4</accession>
<sequence>MRIYIFRITMKILITLLGAVVLLFQSCTSKDKHPDVLTLEKLIENGEVIFIEKKDSVSLSPFITFLNDSVYLTQTSHHNYSETKNSGSNEKTATEVSIKNSFALKNVFNGKTYHSETLHSKSLVSINKNNDVIINDVMFLAPDYTSKKPADTAFAKKTTDIKADEKLNELDEFDKSIIRKWTNTGRLGTMHEMFYYQLGGKKFKSTSECYLITENGNYFYNSKLGILKLK</sequence>
<reference evidence="2" key="1">
    <citation type="submission" date="2017-04" db="EMBL/GenBank/DDBJ databases">
        <authorList>
            <person name="Varghese N."/>
            <person name="Submissions S."/>
        </authorList>
    </citation>
    <scope>NUCLEOTIDE SEQUENCE [LARGE SCALE GENOMIC DNA]</scope>
    <source>
        <strain evidence="2">DSM 12126</strain>
    </source>
</reference>
<evidence type="ECO:0008006" key="3">
    <source>
        <dbReference type="Google" id="ProtNLM"/>
    </source>
</evidence>
<name>A0A1W1YLB4_9SPHI</name>
<dbReference type="Proteomes" id="UP000192756">
    <property type="component" value="Unassembled WGS sequence"/>
</dbReference>
<dbReference type="PROSITE" id="PS51257">
    <property type="entry name" value="PROKAR_LIPOPROTEIN"/>
    <property type="match status" value="1"/>
</dbReference>